<reference evidence="2" key="1">
    <citation type="submission" date="2018-07" db="EMBL/GenBank/DDBJ databases">
        <authorList>
            <person name="Quirk P.G."/>
            <person name="Krulwich T.A."/>
        </authorList>
    </citation>
    <scope>NUCLEOTIDE SEQUENCE</scope>
</reference>
<gene>
    <name evidence="2" type="ORF">DF3PB_10004</name>
</gene>
<evidence type="ECO:0000313" key="2">
    <source>
        <dbReference type="EMBL" id="SUS03251.1"/>
    </source>
</evidence>
<evidence type="ECO:0000256" key="1">
    <source>
        <dbReference type="SAM" id="MobiDB-lite"/>
    </source>
</evidence>
<feature type="compositionally biased region" description="Basic and acidic residues" evidence="1">
    <location>
        <begin position="43"/>
        <end position="55"/>
    </location>
</feature>
<feature type="region of interest" description="Disordered" evidence="1">
    <location>
        <begin position="17"/>
        <end position="55"/>
    </location>
</feature>
<dbReference type="EMBL" id="UIDG01000001">
    <property type="protein sequence ID" value="SUS03251.1"/>
    <property type="molecule type" value="Genomic_DNA"/>
</dbReference>
<name>A0A380T846_9ZZZZ</name>
<proteinExistence type="predicted"/>
<accession>A0A380T846</accession>
<protein>
    <submittedName>
        <fullName evidence="2">Uncharacterized protein</fullName>
    </submittedName>
</protein>
<dbReference type="AlphaFoldDB" id="A0A380T846"/>
<sequence>MVKRENNDWFLEKAVANHGRRGGSHAGVGLRGDVSQGNIGASRSHDTDQGNADPH</sequence>
<organism evidence="2">
    <name type="scientific">metagenome</name>
    <dbReference type="NCBI Taxonomy" id="256318"/>
    <lineage>
        <taxon>unclassified sequences</taxon>
        <taxon>metagenomes</taxon>
    </lineage>
</organism>